<evidence type="ECO:0000256" key="2">
    <source>
        <dbReference type="ARBA" id="ARBA00022679"/>
    </source>
</evidence>
<dbReference type="GO" id="GO:0006260">
    <property type="term" value="P:DNA replication"/>
    <property type="evidence" value="ECO:0007669"/>
    <property type="project" value="UniProtKB-KW"/>
</dbReference>
<dbReference type="PROSITE" id="PS52020">
    <property type="entry name" value="CRESS_DNA_REP"/>
    <property type="match status" value="1"/>
</dbReference>
<dbReference type="GO" id="GO:0016787">
    <property type="term" value="F:hydrolase activity"/>
    <property type="evidence" value="ECO:0007669"/>
    <property type="project" value="UniProtKB-KW"/>
</dbReference>
<dbReference type="GO" id="GO:0046872">
    <property type="term" value="F:metal ion binding"/>
    <property type="evidence" value="ECO:0007669"/>
    <property type="project" value="UniProtKB-KW"/>
</dbReference>
<keyword evidence="10" id="KW-0190">Covalent protein-DNA linkage</keyword>
<organism evidence="13">
    <name type="scientific">uncultured virus</name>
    <dbReference type="NCBI Taxonomy" id="340016"/>
    <lineage>
        <taxon>Viruses</taxon>
        <taxon>environmental samples</taxon>
    </lineage>
</organism>
<feature type="domain" description="CRESS-DNA virus Rep endonuclease" evidence="12">
    <location>
        <begin position="28"/>
        <end position="134"/>
    </location>
</feature>
<dbReference type="GO" id="GO:0000166">
    <property type="term" value="F:nucleotide binding"/>
    <property type="evidence" value="ECO:0007669"/>
    <property type="project" value="UniProtKB-KW"/>
</dbReference>
<dbReference type="EMBL" id="KY487895">
    <property type="protein sequence ID" value="AUM61858.1"/>
    <property type="molecule type" value="Genomic_DNA"/>
</dbReference>
<evidence type="ECO:0000256" key="1">
    <source>
        <dbReference type="ARBA" id="ARBA00004147"/>
    </source>
</evidence>
<evidence type="ECO:0000256" key="7">
    <source>
        <dbReference type="ARBA" id="ARBA00022741"/>
    </source>
</evidence>
<sequence>MTQPNANEVYAEGMEGNTRPTFRELSSNTSAHYWTITHHLKTRENCAALLDDAVDKLVSMKNAKWVVAQVEETKSGNPHIQACMGYTRSERMFAKLRKAFPGCHIEVCRNWRNAQSYCSKDESRICDTVYWPEEIKDEINPWRGEKKYEVKAIPGPTPGTDYKTKREAVKYENTQEYKDWDKEYRKTHKINMYKCHCTTAKSECRAHMHEYDLSIERKHLDEIRAQQETITKGIIQLMDEYGFTWDEARDSYNWKLEQEKEKLAEMMPVISLPLPKD</sequence>
<keyword evidence="9" id="KW-0378">Hydrolase</keyword>
<dbReference type="InterPro" id="IPR049912">
    <property type="entry name" value="CRESS_DNA_REP"/>
</dbReference>
<evidence type="ECO:0000256" key="6">
    <source>
        <dbReference type="ARBA" id="ARBA00022723"/>
    </source>
</evidence>
<evidence type="ECO:0000256" key="8">
    <source>
        <dbReference type="ARBA" id="ARBA00022759"/>
    </source>
</evidence>
<keyword evidence="3" id="KW-0548">Nucleotidyltransferase</keyword>
<keyword evidence="7" id="KW-0547">Nucleotide-binding</keyword>
<dbReference type="GO" id="GO:0003677">
    <property type="term" value="F:DNA binding"/>
    <property type="evidence" value="ECO:0007669"/>
    <property type="project" value="UniProtKB-KW"/>
</dbReference>
<protein>
    <submittedName>
        <fullName evidence="13">Rep</fullName>
    </submittedName>
</protein>
<evidence type="ECO:0000256" key="10">
    <source>
        <dbReference type="ARBA" id="ARBA00023124"/>
    </source>
</evidence>
<dbReference type="Gene3D" id="3.40.1310.20">
    <property type="match status" value="1"/>
</dbReference>
<evidence type="ECO:0000256" key="5">
    <source>
        <dbReference type="ARBA" id="ARBA00022722"/>
    </source>
</evidence>
<keyword evidence="2" id="KW-0808">Transferase</keyword>
<keyword evidence="11" id="KW-0238">DNA-binding</keyword>
<evidence type="ECO:0000256" key="11">
    <source>
        <dbReference type="ARBA" id="ARBA00023125"/>
    </source>
</evidence>
<accession>A0A2K9LSK7</accession>
<evidence type="ECO:0000256" key="3">
    <source>
        <dbReference type="ARBA" id="ARBA00022695"/>
    </source>
</evidence>
<dbReference type="Pfam" id="PF02407">
    <property type="entry name" value="Viral_Rep"/>
    <property type="match status" value="1"/>
</dbReference>
<name>A0A2K9LSK7_9VIRU</name>
<dbReference type="GO" id="GO:0016779">
    <property type="term" value="F:nucleotidyltransferase activity"/>
    <property type="evidence" value="ECO:0007669"/>
    <property type="project" value="UniProtKB-KW"/>
</dbReference>
<evidence type="ECO:0000313" key="13">
    <source>
        <dbReference type="EMBL" id="AUM61858.1"/>
    </source>
</evidence>
<proteinExistence type="predicted"/>
<evidence type="ECO:0000256" key="4">
    <source>
        <dbReference type="ARBA" id="ARBA00022705"/>
    </source>
</evidence>
<reference evidence="13" key="1">
    <citation type="submission" date="2017-01" db="EMBL/GenBank/DDBJ databases">
        <title>High-throughput sequencing uncovers low homogeneity in the biogeography of single-stranded DNA viruses.</title>
        <authorList>
            <person name="Pearson V.M."/>
            <person name="Rokyta D.R."/>
        </authorList>
    </citation>
    <scope>NUCLEOTIDE SEQUENCE</scope>
</reference>
<keyword evidence="8" id="KW-0255">Endonuclease</keyword>
<dbReference type="GO" id="GO:0004519">
    <property type="term" value="F:endonuclease activity"/>
    <property type="evidence" value="ECO:0007669"/>
    <property type="project" value="UniProtKB-KW"/>
</dbReference>
<gene>
    <name evidence="13" type="primary">Rep</name>
</gene>
<keyword evidence="4" id="KW-0235">DNA replication</keyword>
<evidence type="ECO:0000259" key="12">
    <source>
        <dbReference type="PROSITE" id="PS52020"/>
    </source>
</evidence>
<evidence type="ECO:0000256" key="9">
    <source>
        <dbReference type="ARBA" id="ARBA00022801"/>
    </source>
</evidence>
<comment type="subcellular location">
    <subcellularLocation>
        <location evidence="1">Host nucleus</location>
    </subcellularLocation>
</comment>
<keyword evidence="6" id="KW-0479">Metal-binding</keyword>
<dbReference type="GO" id="GO:0042025">
    <property type="term" value="C:host cell nucleus"/>
    <property type="evidence" value="ECO:0007669"/>
    <property type="project" value="UniProtKB-SubCell"/>
</dbReference>
<keyword evidence="5" id="KW-0540">Nuclease</keyword>